<organism evidence="2 3">
    <name type="scientific">Chlamydomonas eustigma</name>
    <dbReference type="NCBI Taxonomy" id="1157962"/>
    <lineage>
        <taxon>Eukaryota</taxon>
        <taxon>Viridiplantae</taxon>
        <taxon>Chlorophyta</taxon>
        <taxon>core chlorophytes</taxon>
        <taxon>Chlorophyceae</taxon>
        <taxon>CS clade</taxon>
        <taxon>Chlamydomonadales</taxon>
        <taxon>Chlamydomonadaceae</taxon>
        <taxon>Chlamydomonas</taxon>
    </lineage>
</organism>
<dbReference type="Proteomes" id="UP000232323">
    <property type="component" value="Unassembled WGS sequence"/>
</dbReference>
<accession>A0A250XRF5</accession>
<keyword evidence="1" id="KW-1133">Transmembrane helix</keyword>
<proteinExistence type="predicted"/>
<feature type="transmembrane region" description="Helical" evidence="1">
    <location>
        <begin position="109"/>
        <end position="132"/>
    </location>
</feature>
<evidence type="ECO:0000313" key="2">
    <source>
        <dbReference type="EMBL" id="GAX85657.1"/>
    </source>
</evidence>
<reference evidence="2 3" key="1">
    <citation type="submission" date="2017-08" db="EMBL/GenBank/DDBJ databases">
        <title>Acidophilic green algal genome provides insights into adaptation to an acidic environment.</title>
        <authorList>
            <person name="Hirooka S."/>
            <person name="Hirose Y."/>
            <person name="Kanesaki Y."/>
            <person name="Higuchi S."/>
            <person name="Fujiwara T."/>
            <person name="Onuma R."/>
            <person name="Era A."/>
            <person name="Ohbayashi R."/>
            <person name="Uzuka A."/>
            <person name="Nozaki H."/>
            <person name="Yoshikawa H."/>
            <person name="Miyagishima S.Y."/>
        </authorList>
    </citation>
    <scope>NUCLEOTIDE SEQUENCE [LARGE SCALE GENOMIC DNA]</scope>
    <source>
        <strain evidence="2 3">NIES-2499</strain>
    </source>
</reference>
<name>A0A250XRF5_9CHLO</name>
<protein>
    <submittedName>
        <fullName evidence="2">Uncharacterized protein</fullName>
    </submittedName>
</protein>
<keyword evidence="3" id="KW-1185">Reference proteome</keyword>
<dbReference type="EMBL" id="BEGY01000183">
    <property type="protein sequence ID" value="GAX85657.1"/>
    <property type="molecule type" value="Genomic_DNA"/>
</dbReference>
<dbReference type="AlphaFoldDB" id="A0A250XRF5"/>
<keyword evidence="1" id="KW-0472">Membrane</keyword>
<comment type="caution">
    <text evidence="2">The sequence shown here is derived from an EMBL/GenBank/DDBJ whole genome shotgun (WGS) entry which is preliminary data.</text>
</comment>
<feature type="transmembrane region" description="Helical" evidence="1">
    <location>
        <begin position="144"/>
        <end position="167"/>
    </location>
</feature>
<keyword evidence="1" id="KW-0812">Transmembrane</keyword>
<sequence>MEAPIPVSTLPHTTATSSTQQVIYHVYQVQAPTNGRNFTVAGGNCNPIAWIRPILLFFQWALWVVYLAGAALIQNDCNNSAMPILPFGSFTVGNLPPDGVAACTQYFSLLWWSVFLQFFVIIGATFILIAILTHLDDYTSTVMYFHVMSSVLMFFIAYYFVNSLWIIENNQVFYTHQSSPISVSSTYSNACYLISAGSIGNLICNFLYIILMDGKSEFLKTPHLGVTHQEVDAHATVTDAHAKPVVIHVPAATETPAPAAVGADAAASVTVTTA</sequence>
<evidence type="ECO:0000256" key="1">
    <source>
        <dbReference type="SAM" id="Phobius"/>
    </source>
</evidence>
<feature type="transmembrane region" description="Helical" evidence="1">
    <location>
        <begin position="187"/>
        <end position="211"/>
    </location>
</feature>
<gene>
    <name evidence="2" type="ORF">CEUSTIGMA_g13072.t1</name>
</gene>
<evidence type="ECO:0000313" key="3">
    <source>
        <dbReference type="Proteomes" id="UP000232323"/>
    </source>
</evidence>
<feature type="transmembrane region" description="Helical" evidence="1">
    <location>
        <begin position="54"/>
        <end position="73"/>
    </location>
</feature>